<dbReference type="Proteomes" id="UP000000323">
    <property type="component" value="Chromosome 2"/>
</dbReference>
<dbReference type="CDD" id="cd18793">
    <property type="entry name" value="SF2_C_SNF"/>
    <property type="match status" value="1"/>
</dbReference>
<dbReference type="PANTHER" id="PTHR45766:SF6">
    <property type="entry name" value="SWI_SNF-RELATED MATRIX-ASSOCIATED ACTIN-DEPENDENT REGULATOR OF CHROMATIN SUBFAMILY A-LIKE PROTEIN 1"/>
    <property type="match status" value="1"/>
</dbReference>
<evidence type="ECO:0000259" key="7">
    <source>
        <dbReference type="PROSITE" id="PS51194"/>
    </source>
</evidence>
<evidence type="ECO:0000256" key="2">
    <source>
        <dbReference type="ARBA" id="ARBA00022801"/>
    </source>
</evidence>
<dbReference type="Pfam" id="PF13020">
    <property type="entry name" value="NOV_C"/>
    <property type="match status" value="1"/>
</dbReference>
<dbReference type="STRING" id="525904.Tter_2144"/>
<dbReference type="AlphaFoldDB" id="D1CH24"/>
<dbReference type="KEGG" id="ttr:Tter_2144"/>
<name>D1CH24_THET1</name>
<dbReference type="InterPro" id="IPR057342">
    <property type="entry name" value="DEXDc_RapA"/>
</dbReference>
<dbReference type="SMART" id="SM00490">
    <property type="entry name" value="HELICc"/>
    <property type="match status" value="1"/>
</dbReference>
<keyword evidence="3 8" id="KW-0347">Helicase</keyword>
<dbReference type="InterPro" id="IPR027417">
    <property type="entry name" value="P-loop_NTPase"/>
</dbReference>
<feature type="domain" description="Helicase ATP-binding" evidence="6">
    <location>
        <begin position="116"/>
        <end position="288"/>
    </location>
</feature>
<proteinExistence type="predicted"/>
<dbReference type="Pfam" id="PF00176">
    <property type="entry name" value="SNF2-rel_dom"/>
    <property type="match status" value="1"/>
</dbReference>
<keyword evidence="1" id="KW-0547">Nucleotide-binding</keyword>
<dbReference type="Gene3D" id="3.40.50.10810">
    <property type="entry name" value="Tandem AAA-ATPase domain"/>
    <property type="match status" value="1"/>
</dbReference>
<keyword evidence="4" id="KW-0067">ATP-binding</keyword>
<dbReference type="Gene3D" id="3.40.50.300">
    <property type="entry name" value="P-loop containing nucleotide triphosphate hydrolases"/>
    <property type="match status" value="1"/>
</dbReference>
<dbReference type="SMART" id="SM00487">
    <property type="entry name" value="DEXDc"/>
    <property type="match status" value="1"/>
</dbReference>
<organism evidence="8 9">
    <name type="scientific">Thermobaculum terrenum (strain ATCC BAA-798 / CCMEE 7001 / YNP1)</name>
    <dbReference type="NCBI Taxonomy" id="525904"/>
    <lineage>
        <taxon>Bacteria</taxon>
        <taxon>Bacillati</taxon>
        <taxon>Chloroflexota</taxon>
        <taxon>Chloroflexia</taxon>
        <taxon>Candidatus Thermobaculales</taxon>
        <taxon>Candidatus Thermobaculaceae</taxon>
        <taxon>Thermobaculum</taxon>
    </lineage>
</organism>
<sequence length="1160" mass="133447">MARLEEITKGVRVKGLLSNGEVVTIRAADWRGSDALEVLYERDGNLGQEIIYRDMEDELEIVSEVEGFKFDADGSLFRLVSEALRIKLAYLFDPVLAVHTSLVEPLPHQITAVYDIMLRRQPLRFLLADDPGAGKTIMAGLLIKELVARGDVQRCLICCPGSLSEQWQDEMYRRFHMPFEIITRSDFESSLSGNPYEEKNFVISRMDHMARNDRILAKLRQTDWDIIVVDEAHKMSATYAGGEVHYTKRYHLGKLLSSITRHFLLMTATPHNGKDEDFQLFMALLDPDRFEGRYRKQAHSSDVSDLMRRMLKEDLLKFDGTPLFPERRSYTVEYDLSPEEMDLYLAVTDYVREEFNRADQLEGNKKYAVGFALTLLQRRLASSPEAIYQSLRRRRERLQKRLQEVQRSGSSPIIDLLEDIAQEDLDDLEEAPEEEQIEFENQVVDRASSAKTIAELEAEIEKLRDLEGMALDLVRSGNDRKWNELSNLLQSPHMLNPDGTRRKIIVFTEHLDTLRYLRKRISNLLGNDEAVVAIHGGMSREDRMRCQEEFVHNPDVHVLVATDAAGEGINLQRANLLVNYDLPWNPNRLEQRFGRIHRIGQTEVCHMWNLVAKGTREGEVYLTLLTKLDQQSKALGGKVFDVLGSLVFNNRPLRDILVEAIRYGDRPEVRQRLHRVIDTAMDVEHLRALIEQYALVHDSMDISQVRRIRQDMERAEARRLQPHFIGSFFVSAYQELGGSIMEREPGRYRIPYVPQRIRDHPSLAGKRRHIARSYERITFDKQLINVPGAPPAEFVCPGHPLLDTVIEIFLEGYRRLLTQGAVLVDPLDQGLEPRMLFYLEDALQDQRTDRSGGKMVISRRLHFVEVDEAGNIRHAGYAPYLDYRPLRDDEKPVVSDLLDREWLRSGEMQAMVLDYVVGKLSRQHLEEVRSYKQELVKKTMQEVRKRLLSEINYWDMRASELEAQEKQGRGNPNLNSERARQRADELRERLRRRTKELEDEMKISPLPPKLVGAALVLPAGLLAARGQEVEVSPDGRGEETERIAMEAVMEVERRLGYHPVDVSSRKVGYDIESRAEGSGKLRFIEVKGRKLGADTITVTKNEILTCLNKPEDYILAIVQVGEGEPKVRYLRSPFQKELDFGVTSVNYSLADLLARSMDPS</sequence>
<protein>
    <submittedName>
        <fullName evidence="8">Helicase domain protein</fullName>
    </submittedName>
</protein>
<dbReference type="CDD" id="cd18011">
    <property type="entry name" value="DEXDc_RapA"/>
    <property type="match status" value="1"/>
</dbReference>
<dbReference type="InterPro" id="IPR024975">
    <property type="entry name" value="NOV_C"/>
</dbReference>
<keyword evidence="9" id="KW-1185">Reference proteome</keyword>
<feature type="domain" description="Helicase C-terminal" evidence="7">
    <location>
        <begin position="487"/>
        <end position="654"/>
    </location>
</feature>
<dbReference type="InterPro" id="IPR049730">
    <property type="entry name" value="SNF2/RAD54-like_C"/>
</dbReference>
<dbReference type="GO" id="GO:0004386">
    <property type="term" value="F:helicase activity"/>
    <property type="evidence" value="ECO:0007669"/>
    <property type="project" value="UniProtKB-KW"/>
</dbReference>
<evidence type="ECO:0000313" key="8">
    <source>
        <dbReference type="EMBL" id="ACZ43045.1"/>
    </source>
</evidence>
<dbReference type="PROSITE" id="PS51192">
    <property type="entry name" value="HELICASE_ATP_BIND_1"/>
    <property type="match status" value="1"/>
</dbReference>
<dbReference type="eggNOG" id="COG0553">
    <property type="taxonomic scope" value="Bacteria"/>
</dbReference>
<gene>
    <name evidence="8" type="ordered locus">Tter_2144</name>
</gene>
<dbReference type="GO" id="GO:0016787">
    <property type="term" value="F:hydrolase activity"/>
    <property type="evidence" value="ECO:0007669"/>
    <property type="project" value="UniProtKB-KW"/>
</dbReference>
<dbReference type="InterPro" id="IPR038718">
    <property type="entry name" value="SNF2-like_sf"/>
</dbReference>
<dbReference type="InterPro" id="IPR001650">
    <property type="entry name" value="Helicase_C-like"/>
</dbReference>
<accession>D1CH24</accession>
<dbReference type="GO" id="GO:0003677">
    <property type="term" value="F:DNA binding"/>
    <property type="evidence" value="ECO:0007669"/>
    <property type="project" value="InterPro"/>
</dbReference>
<dbReference type="PROSITE" id="PS51194">
    <property type="entry name" value="HELICASE_CTER"/>
    <property type="match status" value="1"/>
</dbReference>
<dbReference type="Pfam" id="PF00271">
    <property type="entry name" value="Helicase_C"/>
    <property type="match status" value="1"/>
</dbReference>
<dbReference type="GO" id="GO:0005524">
    <property type="term" value="F:ATP binding"/>
    <property type="evidence" value="ECO:0007669"/>
    <property type="project" value="InterPro"/>
</dbReference>
<dbReference type="HOGENOM" id="CLU_009519_0_0_0"/>
<dbReference type="SUPFAM" id="SSF52540">
    <property type="entry name" value="P-loop containing nucleoside triphosphate hydrolases"/>
    <property type="match status" value="2"/>
</dbReference>
<dbReference type="OrthoDB" id="9760715at2"/>
<dbReference type="PANTHER" id="PTHR45766">
    <property type="entry name" value="DNA ANNEALING HELICASE AND ENDONUCLEASE ZRANB3 FAMILY MEMBER"/>
    <property type="match status" value="1"/>
</dbReference>
<dbReference type="InterPro" id="IPR014001">
    <property type="entry name" value="Helicase_ATP-bd"/>
</dbReference>
<reference evidence="9" key="1">
    <citation type="journal article" date="2010" name="Stand. Genomic Sci.">
        <title>Complete genome sequence of 'Thermobaculum terrenum' type strain (YNP1).</title>
        <authorList>
            <person name="Kiss H."/>
            <person name="Cleland D."/>
            <person name="Lapidus A."/>
            <person name="Lucas S."/>
            <person name="Glavina Del Rio T."/>
            <person name="Nolan M."/>
            <person name="Tice H."/>
            <person name="Han C."/>
            <person name="Goodwin L."/>
            <person name="Pitluck S."/>
            <person name="Liolios K."/>
            <person name="Ivanova N."/>
            <person name="Mavromatis K."/>
            <person name="Ovchinnikova G."/>
            <person name="Pati A."/>
            <person name="Chen A."/>
            <person name="Palaniappan K."/>
            <person name="Land M."/>
            <person name="Hauser L."/>
            <person name="Chang Y."/>
            <person name="Jeffries C."/>
            <person name="Lu M."/>
            <person name="Brettin T."/>
            <person name="Detter J."/>
            <person name="Goker M."/>
            <person name="Tindall B."/>
            <person name="Beck B."/>
            <person name="McDermott T."/>
            <person name="Woyke T."/>
            <person name="Bristow J."/>
            <person name="Eisen J."/>
            <person name="Markowitz V."/>
            <person name="Hugenholtz P."/>
            <person name="Kyrpides N."/>
            <person name="Klenk H."/>
            <person name="Cheng J."/>
        </authorList>
    </citation>
    <scope>NUCLEOTIDE SEQUENCE [LARGE SCALE GENOMIC DNA]</scope>
    <source>
        <strain evidence="9">ATCC BAA-798 / YNP1</strain>
    </source>
</reference>
<feature type="region of interest" description="Disordered" evidence="5">
    <location>
        <begin position="963"/>
        <end position="984"/>
    </location>
</feature>
<dbReference type="InterPro" id="IPR000330">
    <property type="entry name" value="SNF2_N"/>
</dbReference>
<evidence type="ECO:0000256" key="5">
    <source>
        <dbReference type="SAM" id="MobiDB-lite"/>
    </source>
</evidence>
<keyword evidence="2" id="KW-0378">Hydrolase</keyword>
<evidence type="ECO:0000256" key="3">
    <source>
        <dbReference type="ARBA" id="ARBA00022806"/>
    </source>
</evidence>
<dbReference type="EMBL" id="CP001826">
    <property type="protein sequence ID" value="ACZ43045.1"/>
    <property type="molecule type" value="Genomic_DNA"/>
</dbReference>
<evidence type="ECO:0000256" key="4">
    <source>
        <dbReference type="ARBA" id="ARBA00022840"/>
    </source>
</evidence>
<evidence type="ECO:0000313" key="9">
    <source>
        <dbReference type="Proteomes" id="UP000000323"/>
    </source>
</evidence>
<dbReference type="RefSeq" id="WP_012876076.1">
    <property type="nucleotide sequence ID" value="NC_013526.1"/>
</dbReference>
<evidence type="ECO:0000259" key="6">
    <source>
        <dbReference type="PROSITE" id="PS51192"/>
    </source>
</evidence>
<evidence type="ECO:0000256" key="1">
    <source>
        <dbReference type="ARBA" id="ARBA00022741"/>
    </source>
</evidence>